<name>A0A2C8FEZ1_9BACT</name>
<protein>
    <submittedName>
        <fullName evidence="1">Uncharacterized protein</fullName>
    </submittedName>
</protein>
<dbReference type="Proteomes" id="UP000219215">
    <property type="component" value="Chromosome DPRO"/>
</dbReference>
<dbReference type="EMBL" id="LT907975">
    <property type="protein sequence ID" value="SOB60629.1"/>
    <property type="molecule type" value="Genomic_DNA"/>
</dbReference>
<dbReference type="RefSeq" id="WP_097013329.1">
    <property type="nucleotide sequence ID" value="NZ_LT907975.1"/>
</dbReference>
<keyword evidence="2" id="KW-1185">Reference proteome</keyword>
<evidence type="ECO:0000313" key="1">
    <source>
        <dbReference type="EMBL" id="SOB60629.1"/>
    </source>
</evidence>
<gene>
    <name evidence="1" type="ORF">DPRO_3713</name>
</gene>
<reference evidence="2" key="1">
    <citation type="submission" date="2017-09" db="EMBL/GenBank/DDBJ databases">
        <authorList>
            <person name="Regsiter A."/>
            <person name="William W."/>
        </authorList>
    </citation>
    <scope>NUCLEOTIDE SEQUENCE [LARGE SCALE GENOMIC DNA]</scope>
    <source>
        <strain evidence="2">500-1</strain>
    </source>
</reference>
<dbReference type="AlphaFoldDB" id="A0A2C8FEZ1"/>
<dbReference type="Pfam" id="PF16677">
    <property type="entry name" value="GP3_package"/>
    <property type="match status" value="1"/>
</dbReference>
<dbReference type="KEGG" id="pprf:DPRO_3713"/>
<proteinExistence type="predicted"/>
<sequence>MARIGRPPLYNNCMDLDAMCELYFEEKLESGEPVLISELPFYIGFGSRHAVFDLEQNPEFSNVIKKARHRLEIECEKAMMKDKGNPTKHIFRIKQPGAGGWVDKVDHHSTQDTRIQVEVVGMPQLPQSAVAVLSGQPNQAQLDSCAEAEYEEFES</sequence>
<accession>A0A2C8FEZ1</accession>
<evidence type="ECO:0000313" key="2">
    <source>
        <dbReference type="Proteomes" id="UP000219215"/>
    </source>
</evidence>
<dbReference type="InterPro" id="IPR032066">
    <property type="entry name" value="GP3_package"/>
</dbReference>
<organism evidence="1 2">
    <name type="scientific">Pseudodesulfovibrio profundus</name>
    <dbReference type="NCBI Taxonomy" id="57320"/>
    <lineage>
        <taxon>Bacteria</taxon>
        <taxon>Pseudomonadati</taxon>
        <taxon>Thermodesulfobacteriota</taxon>
        <taxon>Desulfovibrionia</taxon>
        <taxon>Desulfovibrionales</taxon>
        <taxon>Desulfovibrionaceae</taxon>
    </lineage>
</organism>